<name>C4GHL8_9NEIS</name>
<keyword evidence="2" id="KW-1185">Reference proteome</keyword>
<dbReference type="AlphaFoldDB" id="C4GHL8"/>
<gene>
    <name evidence="1" type="ORF">GCWU000324_00352</name>
</gene>
<evidence type="ECO:0000313" key="2">
    <source>
        <dbReference type="Proteomes" id="UP000003009"/>
    </source>
</evidence>
<organism evidence="1 2">
    <name type="scientific">Kingella oralis ATCC 51147</name>
    <dbReference type="NCBI Taxonomy" id="629741"/>
    <lineage>
        <taxon>Bacteria</taxon>
        <taxon>Pseudomonadati</taxon>
        <taxon>Pseudomonadota</taxon>
        <taxon>Betaproteobacteria</taxon>
        <taxon>Neisseriales</taxon>
        <taxon>Neisseriaceae</taxon>
        <taxon>Kingella</taxon>
    </lineage>
</organism>
<sequence length="45" mass="4574">MGVVGGGGGSLKRGDGVVDRGMRFSGCLLITPNIRQPENSANQAT</sequence>
<reference evidence="1" key="1">
    <citation type="submission" date="2009-04" db="EMBL/GenBank/DDBJ databases">
        <authorList>
            <person name="Weinstock G."/>
            <person name="Sodergren E."/>
            <person name="Clifton S."/>
            <person name="Fulton L."/>
            <person name="Fulton B."/>
            <person name="Courtney L."/>
            <person name="Fronick C."/>
            <person name="Harrison M."/>
            <person name="Strong C."/>
            <person name="Farmer C."/>
            <person name="Delahaunty K."/>
            <person name="Markovic C."/>
            <person name="Hall O."/>
            <person name="Minx P."/>
            <person name="Tomlinson C."/>
            <person name="Mitreva M."/>
            <person name="Nelson J."/>
            <person name="Hou S."/>
            <person name="Wollam A."/>
            <person name="Pepin K.H."/>
            <person name="Johnson M."/>
            <person name="Bhonagiri V."/>
            <person name="Nash W.E."/>
            <person name="Warren W."/>
            <person name="Chinwalla A."/>
            <person name="Mardis E.R."/>
            <person name="Wilson R.K."/>
        </authorList>
    </citation>
    <scope>NUCLEOTIDE SEQUENCE [LARGE SCALE GENOMIC DNA]</scope>
    <source>
        <strain evidence="1">ATCC 51147</strain>
    </source>
</reference>
<dbReference type="HOGENOM" id="CLU_3200900_0_0_4"/>
<protein>
    <submittedName>
        <fullName evidence="1">Uncharacterized protein</fullName>
    </submittedName>
</protein>
<evidence type="ECO:0000313" key="1">
    <source>
        <dbReference type="EMBL" id="EEP68456.1"/>
    </source>
</evidence>
<accession>C4GHL8</accession>
<dbReference type="Proteomes" id="UP000003009">
    <property type="component" value="Unassembled WGS sequence"/>
</dbReference>
<comment type="caution">
    <text evidence="1">The sequence shown here is derived from an EMBL/GenBank/DDBJ whole genome shotgun (WGS) entry which is preliminary data.</text>
</comment>
<dbReference type="EMBL" id="ACJW02000002">
    <property type="protein sequence ID" value="EEP68456.1"/>
    <property type="molecule type" value="Genomic_DNA"/>
</dbReference>
<proteinExistence type="predicted"/>